<feature type="transmembrane region" description="Helical" evidence="1">
    <location>
        <begin position="76"/>
        <end position="93"/>
    </location>
</feature>
<comment type="caution">
    <text evidence="3">The sequence shown here is derived from an EMBL/GenBank/DDBJ whole genome shotgun (WGS) entry which is preliminary data.</text>
</comment>
<evidence type="ECO:0000256" key="1">
    <source>
        <dbReference type="SAM" id="Phobius"/>
    </source>
</evidence>
<dbReference type="EMBL" id="JAMTCD010000013">
    <property type="protein sequence ID" value="MCT7942327.1"/>
    <property type="molecule type" value="Genomic_DNA"/>
</dbReference>
<dbReference type="RefSeq" id="WP_261298698.1">
    <property type="nucleotide sequence ID" value="NZ_JAMTCD010000013.1"/>
</dbReference>
<organism evidence="3 4">
    <name type="scientific">Shewanella holmiensis</name>
    <dbReference type="NCBI Taxonomy" id="2952222"/>
    <lineage>
        <taxon>Bacteria</taxon>
        <taxon>Pseudomonadati</taxon>
        <taxon>Pseudomonadota</taxon>
        <taxon>Gammaproteobacteria</taxon>
        <taxon>Alteromonadales</taxon>
        <taxon>Shewanellaceae</taxon>
        <taxon>Shewanella</taxon>
    </lineage>
</organism>
<feature type="transmembrane region" description="Helical" evidence="1">
    <location>
        <begin position="146"/>
        <end position="175"/>
    </location>
</feature>
<feature type="transmembrane region" description="Helical" evidence="1">
    <location>
        <begin position="113"/>
        <end position="134"/>
    </location>
</feature>
<keyword evidence="1" id="KW-0812">Transmembrane</keyword>
<evidence type="ECO:0000259" key="2">
    <source>
        <dbReference type="Pfam" id="PF09925"/>
    </source>
</evidence>
<feature type="transmembrane region" description="Helical" evidence="1">
    <location>
        <begin position="317"/>
        <end position="336"/>
    </location>
</feature>
<dbReference type="InterPro" id="IPR018677">
    <property type="entry name" value="DUF2157"/>
</dbReference>
<keyword evidence="1" id="KW-1133">Transmembrane helix</keyword>
<name>A0A9X2WNU5_9GAMM</name>
<dbReference type="Pfam" id="PF09925">
    <property type="entry name" value="DUF2157"/>
    <property type="match status" value="1"/>
</dbReference>
<feature type="transmembrane region" description="Helical" evidence="1">
    <location>
        <begin position="195"/>
        <end position="213"/>
    </location>
</feature>
<reference evidence="3" key="1">
    <citation type="journal article" date="2023" name="Int. J. Syst. Evol. Microbiol.">
        <title>&lt;i&gt;Shewanella septentrionalis&lt;/i&gt; sp. nov. and &lt;i&gt;Shewanella holmiensis&lt;/i&gt; sp. nov., isolated from Baltic Sea water and sediments.</title>
        <authorList>
            <person name="Martin-Rodriguez A.J."/>
            <person name="Thorell K."/>
            <person name="Joffre E."/>
            <person name="Jensie-Markopoulos S."/>
            <person name="Moore E.R.B."/>
            <person name="Sjoling A."/>
        </authorList>
    </citation>
    <scope>NUCLEOTIDE SEQUENCE</scope>
    <source>
        <strain evidence="3">SP1S2-7</strain>
    </source>
</reference>
<feature type="transmembrane region" description="Helical" evidence="1">
    <location>
        <begin position="259"/>
        <end position="279"/>
    </location>
</feature>
<proteinExistence type="predicted"/>
<dbReference type="Proteomes" id="UP001155546">
    <property type="component" value="Unassembled WGS sequence"/>
</dbReference>
<feature type="transmembrane region" description="Helical" evidence="1">
    <location>
        <begin position="39"/>
        <end position="64"/>
    </location>
</feature>
<accession>A0A9X2WNU5</accession>
<evidence type="ECO:0000313" key="3">
    <source>
        <dbReference type="EMBL" id="MCT7942327.1"/>
    </source>
</evidence>
<feature type="transmembrane region" description="Helical" evidence="1">
    <location>
        <begin position="286"/>
        <end position="305"/>
    </location>
</feature>
<feature type="transmembrane region" description="Helical" evidence="1">
    <location>
        <begin position="234"/>
        <end position="253"/>
    </location>
</feature>
<evidence type="ECO:0000313" key="4">
    <source>
        <dbReference type="Proteomes" id="UP001155546"/>
    </source>
</evidence>
<keyword evidence="1" id="KW-0472">Membrane</keyword>
<protein>
    <submittedName>
        <fullName evidence="3">DUF2157 domain-containing protein</fullName>
    </submittedName>
</protein>
<sequence length="357" mass="39918">MIIRKRSDIWQWFTEGKIAPHNLNAAILVAYPHPTQHNWLLLIANLVLFLGILLLSAGVIFFMAFNWDTLANLTKFAIIEGLFMTFIGGFYLANRVENASKPTQFVALHASWSLPNAMLLGASMMVGALLALVGQTYQTGADPWQLFALWALFILPFAVIAGFDLLWLLVVALINVSLGIYFDSFSQLFGVHLEHIQVITVFGLMNLSIHLLFSLARRLTWAGRSRFQCPIVEATSLLASVVSLSWLMIWVVFDFNSTAHSGFYILVYLTIMATLFGYYRYRLPALYPLTLVLISLCATIVSLLSKGLFDSNVPVGIFLFIAIIIIGLTSGCLYWLKLIQHEFTAKASISQGDFCDE</sequence>
<keyword evidence="4" id="KW-1185">Reference proteome</keyword>
<gene>
    <name evidence="3" type="ORF">NE535_11035</name>
</gene>
<dbReference type="AlphaFoldDB" id="A0A9X2WNU5"/>
<feature type="domain" description="DUF2157" evidence="2">
    <location>
        <begin position="11"/>
        <end position="167"/>
    </location>
</feature>